<evidence type="ECO:0000256" key="2">
    <source>
        <dbReference type="ARBA" id="ARBA00009152"/>
    </source>
</evidence>
<evidence type="ECO:0000256" key="7">
    <source>
        <dbReference type="ARBA" id="ARBA00049158"/>
    </source>
</evidence>
<keyword evidence="11" id="KW-1185">Reference proteome</keyword>
<name>A0A0D7BH88_9AGAR</name>
<reference evidence="10 11" key="1">
    <citation type="journal article" date="2015" name="Fungal Genet. Biol.">
        <title>Evolution of novel wood decay mechanisms in Agaricales revealed by the genome sequences of Fistulina hepatica and Cylindrobasidium torrendii.</title>
        <authorList>
            <person name="Floudas D."/>
            <person name="Held B.W."/>
            <person name="Riley R."/>
            <person name="Nagy L.G."/>
            <person name="Koehler G."/>
            <person name="Ransdell A.S."/>
            <person name="Younus H."/>
            <person name="Chow J."/>
            <person name="Chiniquy J."/>
            <person name="Lipzen A."/>
            <person name="Tritt A."/>
            <person name="Sun H."/>
            <person name="Haridas S."/>
            <person name="LaButti K."/>
            <person name="Ohm R.A."/>
            <person name="Kues U."/>
            <person name="Blanchette R.A."/>
            <person name="Grigoriev I.V."/>
            <person name="Minto R.E."/>
            <person name="Hibbett D.S."/>
        </authorList>
    </citation>
    <scope>NUCLEOTIDE SEQUENCE [LARGE SCALE GENOMIC DNA]</scope>
    <source>
        <strain evidence="10 11">FP15055 ss-10</strain>
    </source>
</reference>
<dbReference type="InterPro" id="IPR004013">
    <property type="entry name" value="PHP_dom"/>
</dbReference>
<evidence type="ECO:0000256" key="8">
    <source>
        <dbReference type="RuleBase" id="RU366003"/>
    </source>
</evidence>
<sequence length="308" mass="35166">MPFSHHSHSGEFCKHAAGTLEDVVKEAVRQKFVLFGLTEHVPRYRTEDLYPEEADLEVIQLERQFQAFLVEAERLKAAYAGTIDLLVGLETEYISALDLQRLQEILAQGKVEYVVGSIHHVGGKPIDFDLATFEQALSDCGGEDPWNEYLCRYFDAQYDLIRSVKPEVIGHLDLCRLYKPSISFSSYPAVITKIERNIEEAVRYGALFEVNAAALRKKWATAYPGEDALKLILKHGGRLTLSDDSHGPHMVGLNYGPTAEYLRRMNVTELWYLERTSVANEGGRWVRPAQVKGDWWEHPFWEERHPST</sequence>
<comment type="pathway">
    <text evidence="1 8">Amino-acid biosynthesis; L-histidine biosynthesis; L-histidine from 5-phospho-alpha-D-ribose 1-diphosphate: step 8/9.</text>
</comment>
<proteinExistence type="inferred from homology"/>
<comment type="catalytic activity">
    <reaction evidence="7 8">
        <text>L-histidinol phosphate + H2O = L-histidinol + phosphate</text>
        <dbReference type="Rhea" id="RHEA:14465"/>
        <dbReference type="ChEBI" id="CHEBI:15377"/>
        <dbReference type="ChEBI" id="CHEBI:43474"/>
        <dbReference type="ChEBI" id="CHEBI:57699"/>
        <dbReference type="ChEBI" id="CHEBI:57980"/>
        <dbReference type="EC" id="3.1.3.15"/>
    </reaction>
</comment>
<evidence type="ECO:0000256" key="5">
    <source>
        <dbReference type="ARBA" id="ARBA00022801"/>
    </source>
</evidence>
<dbReference type="AlphaFoldDB" id="A0A0D7BH88"/>
<dbReference type="Pfam" id="PF02811">
    <property type="entry name" value="PHP"/>
    <property type="match status" value="1"/>
</dbReference>
<dbReference type="PANTHER" id="PTHR21039:SF0">
    <property type="entry name" value="HISTIDINOL-PHOSPHATASE"/>
    <property type="match status" value="1"/>
</dbReference>
<evidence type="ECO:0000259" key="9">
    <source>
        <dbReference type="Pfam" id="PF02811"/>
    </source>
</evidence>
<keyword evidence="6 8" id="KW-0368">Histidine biosynthesis</keyword>
<keyword evidence="4 8" id="KW-0028">Amino-acid biosynthesis</keyword>
<comment type="similarity">
    <text evidence="2 8">Belongs to the PHP hydrolase family. HisK subfamily.</text>
</comment>
<dbReference type="Proteomes" id="UP000054007">
    <property type="component" value="Unassembled WGS sequence"/>
</dbReference>
<evidence type="ECO:0000256" key="3">
    <source>
        <dbReference type="ARBA" id="ARBA00013085"/>
    </source>
</evidence>
<gene>
    <name evidence="10" type="ORF">CYLTODRAFT_371843</name>
</gene>
<dbReference type="GO" id="GO:0005737">
    <property type="term" value="C:cytoplasm"/>
    <property type="evidence" value="ECO:0007669"/>
    <property type="project" value="TreeGrafter"/>
</dbReference>
<evidence type="ECO:0000256" key="6">
    <source>
        <dbReference type="ARBA" id="ARBA00023102"/>
    </source>
</evidence>
<dbReference type="OrthoDB" id="5957391at2759"/>
<accession>A0A0D7BH88</accession>
<organism evidence="10 11">
    <name type="scientific">Cylindrobasidium torrendii FP15055 ss-10</name>
    <dbReference type="NCBI Taxonomy" id="1314674"/>
    <lineage>
        <taxon>Eukaryota</taxon>
        <taxon>Fungi</taxon>
        <taxon>Dikarya</taxon>
        <taxon>Basidiomycota</taxon>
        <taxon>Agaricomycotina</taxon>
        <taxon>Agaricomycetes</taxon>
        <taxon>Agaricomycetidae</taxon>
        <taxon>Agaricales</taxon>
        <taxon>Marasmiineae</taxon>
        <taxon>Physalacriaceae</taxon>
        <taxon>Cylindrobasidium</taxon>
    </lineage>
</organism>
<protein>
    <recommendedName>
        <fullName evidence="3 8">Histidinol-phosphatase</fullName>
        <shortName evidence="8">HolPase</shortName>
        <ecNumber evidence="3 8">3.1.3.15</ecNumber>
    </recommendedName>
</protein>
<dbReference type="UniPathway" id="UPA00031">
    <property type="reaction ID" value="UER00013"/>
</dbReference>
<feature type="domain" description="PHP" evidence="9">
    <location>
        <begin position="5"/>
        <end position="212"/>
    </location>
</feature>
<dbReference type="GO" id="GO:0000105">
    <property type="term" value="P:L-histidine biosynthetic process"/>
    <property type="evidence" value="ECO:0007669"/>
    <property type="project" value="UniProtKB-UniRule"/>
</dbReference>
<dbReference type="NCBIfam" id="TIGR01856">
    <property type="entry name" value="hisJ_fam"/>
    <property type="match status" value="1"/>
</dbReference>
<dbReference type="InterPro" id="IPR010140">
    <property type="entry name" value="Histidinol_P_phosphatase_HisJ"/>
</dbReference>
<evidence type="ECO:0000313" key="10">
    <source>
        <dbReference type="EMBL" id="KIY69938.1"/>
    </source>
</evidence>
<evidence type="ECO:0000256" key="4">
    <source>
        <dbReference type="ARBA" id="ARBA00022605"/>
    </source>
</evidence>
<dbReference type="PANTHER" id="PTHR21039">
    <property type="entry name" value="HISTIDINOL PHOSPHATASE-RELATED"/>
    <property type="match status" value="1"/>
</dbReference>
<dbReference type="STRING" id="1314674.A0A0D7BH88"/>
<dbReference type="EC" id="3.1.3.15" evidence="3 8"/>
<keyword evidence="5 8" id="KW-0378">Hydrolase</keyword>
<dbReference type="EMBL" id="KN880476">
    <property type="protein sequence ID" value="KIY69938.1"/>
    <property type="molecule type" value="Genomic_DNA"/>
</dbReference>
<dbReference type="InterPro" id="IPR016195">
    <property type="entry name" value="Pol/histidinol_Pase-like"/>
</dbReference>
<evidence type="ECO:0000256" key="1">
    <source>
        <dbReference type="ARBA" id="ARBA00004970"/>
    </source>
</evidence>
<dbReference type="CDD" id="cd12110">
    <property type="entry name" value="PHP_HisPPase_Hisj_like"/>
    <property type="match status" value="1"/>
</dbReference>
<dbReference type="GO" id="GO:0004401">
    <property type="term" value="F:histidinol-phosphatase activity"/>
    <property type="evidence" value="ECO:0007669"/>
    <property type="project" value="UniProtKB-UniRule"/>
</dbReference>
<dbReference type="Gene3D" id="3.20.20.140">
    <property type="entry name" value="Metal-dependent hydrolases"/>
    <property type="match status" value="1"/>
</dbReference>
<dbReference type="SUPFAM" id="SSF89550">
    <property type="entry name" value="PHP domain-like"/>
    <property type="match status" value="1"/>
</dbReference>
<evidence type="ECO:0000313" key="11">
    <source>
        <dbReference type="Proteomes" id="UP000054007"/>
    </source>
</evidence>